<dbReference type="GO" id="GO:0005886">
    <property type="term" value="C:plasma membrane"/>
    <property type="evidence" value="ECO:0007669"/>
    <property type="project" value="TreeGrafter"/>
</dbReference>
<accession>A0A9Q9ZTS2</accession>
<evidence type="ECO:0000256" key="2">
    <source>
        <dbReference type="ARBA" id="ARBA00022448"/>
    </source>
</evidence>
<keyword evidence="7 12" id="KW-0406">Ion transport</keyword>
<comment type="subcellular location">
    <subcellularLocation>
        <location evidence="1">Membrane</location>
        <topology evidence="1">Multi-pass membrane protein</topology>
    </subcellularLocation>
</comment>
<dbReference type="KEGG" id="ccar:122136122"/>
<dbReference type="GeneID" id="122136122"/>
<keyword evidence="2 12" id="KW-0813">Transport</keyword>
<dbReference type="GO" id="GO:0015280">
    <property type="term" value="F:ligand-gated sodium channel activity"/>
    <property type="evidence" value="ECO:0007669"/>
    <property type="project" value="TreeGrafter"/>
</dbReference>
<evidence type="ECO:0000256" key="8">
    <source>
        <dbReference type="ARBA" id="ARBA00023136"/>
    </source>
</evidence>
<protein>
    <submittedName>
        <fullName evidence="13">Acid-sensing ion channel 1A-like</fullName>
    </submittedName>
</protein>
<sequence length="153" mass="17542">MLPLGGVFPQLTDLFSCTSASIGFSSTWSTLTSPKLDEITTPIMVFPAVTICNLNSIRFSRITRNDLYHAGELLALLNSRHEIRDAHLVEESVMEVLKSKADFRSFKPRPFNMWDFYNRTGHDIKDMLLSCQFRGWPCRPEDFSVVRHSRDAQ</sequence>
<evidence type="ECO:0000256" key="11">
    <source>
        <dbReference type="ARBA" id="ARBA00023303"/>
    </source>
</evidence>
<name>A0A9Q9ZTS2_CYPCA</name>
<evidence type="ECO:0000256" key="9">
    <source>
        <dbReference type="ARBA" id="ARBA00023157"/>
    </source>
</evidence>
<dbReference type="PANTHER" id="PTHR11690">
    <property type="entry name" value="AMILORIDE-SENSITIVE SODIUM CHANNEL-RELATED"/>
    <property type="match status" value="1"/>
</dbReference>
<keyword evidence="9" id="KW-1015">Disulfide bond</keyword>
<keyword evidence="6" id="KW-0915">Sodium</keyword>
<dbReference type="FunFam" id="1.10.3590.10:FF:000001">
    <property type="entry name" value="acid-sensing ion channel 1 isoform X2"/>
    <property type="match status" value="1"/>
</dbReference>
<proteinExistence type="inferred from homology"/>
<keyword evidence="4 12" id="KW-0812">Transmembrane</keyword>
<dbReference type="Pfam" id="PF00858">
    <property type="entry name" value="ASC"/>
    <property type="match status" value="1"/>
</dbReference>
<reference evidence="13" key="1">
    <citation type="submission" date="2025-08" db="UniProtKB">
        <authorList>
            <consortium name="RefSeq"/>
        </authorList>
    </citation>
    <scope>IDENTIFICATION</scope>
    <source>
        <tissue evidence="13">Muscle</tissue>
    </source>
</reference>
<organism evidence="13">
    <name type="scientific">Cyprinus carpio</name>
    <name type="common">Common carp</name>
    <dbReference type="NCBI Taxonomy" id="7962"/>
    <lineage>
        <taxon>Eukaryota</taxon>
        <taxon>Metazoa</taxon>
        <taxon>Chordata</taxon>
        <taxon>Craniata</taxon>
        <taxon>Vertebrata</taxon>
        <taxon>Euteleostomi</taxon>
        <taxon>Actinopterygii</taxon>
        <taxon>Neopterygii</taxon>
        <taxon>Teleostei</taxon>
        <taxon>Ostariophysi</taxon>
        <taxon>Cypriniformes</taxon>
        <taxon>Cyprinidae</taxon>
        <taxon>Cyprininae</taxon>
        <taxon>Cyprinus</taxon>
    </lineage>
</organism>
<evidence type="ECO:0000256" key="5">
    <source>
        <dbReference type="ARBA" id="ARBA00022989"/>
    </source>
</evidence>
<dbReference type="InterPro" id="IPR001873">
    <property type="entry name" value="ENaC"/>
</dbReference>
<evidence type="ECO:0000256" key="12">
    <source>
        <dbReference type="RuleBase" id="RU000679"/>
    </source>
</evidence>
<evidence type="ECO:0000256" key="3">
    <source>
        <dbReference type="ARBA" id="ARBA00022461"/>
    </source>
</evidence>
<dbReference type="Proteomes" id="UP001155660">
    <property type="component" value="Chromosome B2"/>
</dbReference>
<keyword evidence="11 12" id="KW-0407">Ion channel</keyword>
<dbReference type="PANTHER" id="PTHR11690:SF170">
    <property type="entry name" value="ACID-SENSING ION CHANNEL 1"/>
    <property type="match status" value="1"/>
</dbReference>
<dbReference type="RefSeq" id="XP_042573563.1">
    <property type="nucleotide sequence ID" value="XM_042717629.1"/>
</dbReference>
<evidence type="ECO:0000256" key="6">
    <source>
        <dbReference type="ARBA" id="ARBA00023053"/>
    </source>
</evidence>
<dbReference type="AlphaFoldDB" id="A0A9Q9ZTS2"/>
<keyword evidence="8" id="KW-0472">Membrane</keyword>
<evidence type="ECO:0000256" key="1">
    <source>
        <dbReference type="ARBA" id="ARBA00004141"/>
    </source>
</evidence>
<keyword evidence="3 12" id="KW-0894">Sodium channel</keyword>
<keyword evidence="5" id="KW-1133">Transmembrane helix</keyword>
<evidence type="ECO:0000313" key="13">
    <source>
        <dbReference type="RefSeq" id="XP_042573563.1"/>
    </source>
</evidence>
<dbReference type="OrthoDB" id="6021021at2759"/>
<evidence type="ECO:0000256" key="4">
    <source>
        <dbReference type="ARBA" id="ARBA00022692"/>
    </source>
</evidence>
<evidence type="ECO:0000256" key="10">
    <source>
        <dbReference type="ARBA" id="ARBA00023201"/>
    </source>
</evidence>
<gene>
    <name evidence="13" type="primary">LOC122136122</name>
</gene>
<comment type="similarity">
    <text evidence="12">Belongs to the amiloride-sensitive sodium channel (TC 1.A.6) family.</text>
</comment>
<evidence type="ECO:0000256" key="7">
    <source>
        <dbReference type="ARBA" id="ARBA00023065"/>
    </source>
</evidence>
<keyword evidence="10 12" id="KW-0739">Sodium transport</keyword>